<dbReference type="EMBL" id="FZNO01000018">
    <property type="protein sequence ID" value="SNR66424.1"/>
    <property type="molecule type" value="Genomic_DNA"/>
</dbReference>
<evidence type="ECO:0000259" key="2">
    <source>
        <dbReference type="Pfam" id="PF01551"/>
    </source>
</evidence>
<dbReference type="AlphaFoldDB" id="A0A238Y762"/>
<evidence type="ECO:0000313" key="3">
    <source>
        <dbReference type="EMBL" id="SNR66424.1"/>
    </source>
</evidence>
<proteinExistence type="predicted"/>
<keyword evidence="3" id="KW-0378">Hydrolase</keyword>
<dbReference type="PANTHER" id="PTHR21666:SF270">
    <property type="entry name" value="MUREIN HYDROLASE ACTIVATOR ENVC"/>
    <property type="match status" value="1"/>
</dbReference>
<dbReference type="GO" id="GO:0004222">
    <property type="term" value="F:metalloendopeptidase activity"/>
    <property type="evidence" value="ECO:0007669"/>
    <property type="project" value="TreeGrafter"/>
</dbReference>
<dbReference type="Proteomes" id="UP000198403">
    <property type="component" value="Unassembled WGS sequence"/>
</dbReference>
<dbReference type="Pfam" id="PF01551">
    <property type="entry name" value="Peptidase_M23"/>
    <property type="match status" value="1"/>
</dbReference>
<dbReference type="InterPro" id="IPR011055">
    <property type="entry name" value="Dup_hybrid_motif"/>
</dbReference>
<organism evidence="3 4">
    <name type="scientific">Blastococcus mobilis</name>
    <dbReference type="NCBI Taxonomy" id="1938746"/>
    <lineage>
        <taxon>Bacteria</taxon>
        <taxon>Bacillati</taxon>
        <taxon>Actinomycetota</taxon>
        <taxon>Actinomycetes</taxon>
        <taxon>Geodermatophilales</taxon>
        <taxon>Geodermatophilaceae</taxon>
        <taxon>Blastococcus</taxon>
    </lineage>
</organism>
<keyword evidence="4" id="KW-1185">Reference proteome</keyword>
<keyword evidence="1" id="KW-0175">Coiled coil</keyword>
<dbReference type="CDD" id="cd12797">
    <property type="entry name" value="M23_peptidase"/>
    <property type="match status" value="1"/>
</dbReference>
<accession>A0A238Y762</accession>
<dbReference type="InterPro" id="IPR016047">
    <property type="entry name" value="M23ase_b-sheet_dom"/>
</dbReference>
<sequence length="382" mass="38668">MVGALAALVSTSTAHAAPGDRGSVAEARTAHEAAAAEVAAIGARVTEAEQTLQRMTIEAEAASGQALAAQAALAAAQAEATATAAKLAEAQGAVAETQDDVSTIGREAYMGSDETFGDVAILLAAESPTEVLQQAATLEVLGEERTRVLKEMERVEALEARADQAARTAVAERDQLARAAAEAEAAANQQLAAAQGTYDSIAAEKAALDAQLREAEIHLLNLQGAADAEAAWNAQQAAAAAPTTLTSAGGAVAPATGRVTSCYGARWGTLHAGIDIAAPIGTPVYTPEDGIVLQAGPASGFGLAVAVQHRDGTITLYGHVNQMFVSAGEVVSAGQQIAEVGNRGQSTGPHLHFEVHTGGLYKNRSNPAPWLDARGISLGGGC</sequence>
<feature type="domain" description="M23ase beta-sheet core" evidence="2">
    <location>
        <begin position="270"/>
        <end position="360"/>
    </location>
</feature>
<evidence type="ECO:0000256" key="1">
    <source>
        <dbReference type="SAM" id="Coils"/>
    </source>
</evidence>
<dbReference type="PANTHER" id="PTHR21666">
    <property type="entry name" value="PEPTIDASE-RELATED"/>
    <property type="match status" value="1"/>
</dbReference>
<protein>
    <submittedName>
        <fullName evidence="3">Murein DD-endopeptidase MepM and murein hydrolase activator NlpD, contain LysM domain</fullName>
    </submittedName>
</protein>
<reference evidence="3 4" key="1">
    <citation type="submission" date="2017-06" db="EMBL/GenBank/DDBJ databases">
        <authorList>
            <person name="Kim H.J."/>
            <person name="Triplett B.A."/>
        </authorList>
    </citation>
    <scope>NUCLEOTIDE SEQUENCE [LARGE SCALE GENOMIC DNA]</scope>
    <source>
        <strain evidence="3 4">DSM 44272</strain>
    </source>
</reference>
<dbReference type="RefSeq" id="WP_089337517.1">
    <property type="nucleotide sequence ID" value="NZ_FZNO01000018.1"/>
</dbReference>
<evidence type="ECO:0000313" key="4">
    <source>
        <dbReference type="Proteomes" id="UP000198403"/>
    </source>
</evidence>
<dbReference type="Gene3D" id="2.70.70.10">
    <property type="entry name" value="Glucose Permease (Domain IIA)"/>
    <property type="match status" value="1"/>
</dbReference>
<dbReference type="OrthoDB" id="1099523at2"/>
<name>A0A238Y762_9ACTN</name>
<dbReference type="InterPro" id="IPR050570">
    <property type="entry name" value="Cell_wall_metabolism_enzyme"/>
</dbReference>
<gene>
    <name evidence="3" type="ORF">SAMN06272737_11810</name>
</gene>
<feature type="coiled-coil region" evidence="1">
    <location>
        <begin position="148"/>
        <end position="189"/>
    </location>
</feature>
<dbReference type="SUPFAM" id="SSF51261">
    <property type="entry name" value="Duplicated hybrid motif"/>
    <property type="match status" value="1"/>
</dbReference>